<dbReference type="OrthoDB" id="4371474at2"/>
<evidence type="ECO:0000313" key="2">
    <source>
        <dbReference type="EMBL" id="ODQ93391.1"/>
    </source>
</evidence>
<reference evidence="3" key="1">
    <citation type="submission" date="2016-09" db="EMBL/GenBank/DDBJ databases">
        <authorList>
            <person name="Greninger A.L."/>
            <person name="Jerome K.R."/>
            <person name="Mcnair B."/>
            <person name="Wallis C."/>
            <person name="Fang F."/>
        </authorList>
    </citation>
    <scope>NUCLEOTIDE SEQUENCE [LARGE SCALE GENOMIC DNA]</scope>
    <source>
        <strain evidence="3">M7</strain>
    </source>
</reference>
<dbReference type="InterPro" id="IPR052336">
    <property type="entry name" value="MlaD_Phospholipid_Transporter"/>
</dbReference>
<keyword evidence="3" id="KW-1185">Reference proteome</keyword>
<proteinExistence type="predicted"/>
<gene>
    <name evidence="2" type="ORF">BHQ17_13560</name>
</gene>
<sequence length="315" mass="34228">MRLREVMSFSAFALIITLVLAYFGSLGLRVNPPDERTNLSMDIPEINNLVPGSNVLLRGVPVGKVNNTSTSLQAATVNFWIDPRYRIPLDSEVRIENLSALGEAYIAVIPRSEGGPALRDGQRIATEAITQPPSVSELATSVVRVLDQLDVGSVKRIIDQLDTALPNPTTVLPNLSRTSMLLKNAARDMRGRGHVLLDNFQALLQNAEWVGPVLYGLTPSLEETLRWSQDMFKGIPGFLHRGEPENTINLNNLVARLQGFLDIAGGDLKILGEAMLPKLNAIAAALMNFDTGQILDNMLAAVPPDGAITLRVLPP</sequence>
<dbReference type="AlphaFoldDB" id="A0A1E3RU87"/>
<dbReference type="Pfam" id="PF02470">
    <property type="entry name" value="MlaD"/>
    <property type="match status" value="1"/>
</dbReference>
<accession>A0A1E3RU87</accession>
<dbReference type="PANTHER" id="PTHR33371">
    <property type="entry name" value="INTERMEMBRANE PHOSPHOLIPID TRANSPORT SYSTEM BINDING PROTEIN MLAD-RELATED"/>
    <property type="match status" value="1"/>
</dbReference>
<feature type="domain" description="Mce/MlaD" evidence="1">
    <location>
        <begin position="40"/>
        <end position="110"/>
    </location>
</feature>
<dbReference type="InterPro" id="IPR003399">
    <property type="entry name" value="Mce/MlaD"/>
</dbReference>
<dbReference type="RefSeq" id="WP_069405708.1">
    <property type="nucleotide sequence ID" value="NZ_MIGZ01000070.1"/>
</dbReference>
<dbReference type="PANTHER" id="PTHR33371:SF16">
    <property type="entry name" value="MCE-FAMILY PROTEIN MCE3F"/>
    <property type="match status" value="1"/>
</dbReference>
<name>A0A1E3RU87_9MYCO</name>
<evidence type="ECO:0000313" key="3">
    <source>
        <dbReference type="Proteomes" id="UP000094243"/>
    </source>
</evidence>
<dbReference type="EMBL" id="MIGZ01000070">
    <property type="protein sequence ID" value="ODQ93391.1"/>
    <property type="molecule type" value="Genomic_DNA"/>
</dbReference>
<comment type="caution">
    <text evidence="2">The sequence shown here is derived from an EMBL/GenBank/DDBJ whole genome shotgun (WGS) entry which is preliminary data.</text>
</comment>
<dbReference type="Proteomes" id="UP000094243">
    <property type="component" value="Unassembled WGS sequence"/>
</dbReference>
<organism evidence="2 3">
    <name type="scientific">Mycolicibacterium holsaticum</name>
    <dbReference type="NCBI Taxonomy" id="152142"/>
    <lineage>
        <taxon>Bacteria</taxon>
        <taxon>Bacillati</taxon>
        <taxon>Actinomycetota</taxon>
        <taxon>Actinomycetes</taxon>
        <taxon>Mycobacteriales</taxon>
        <taxon>Mycobacteriaceae</taxon>
        <taxon>Mycolicibacterium</taxon>
    </lineage>
</organism>
<evidence type="ECO:0000259" key="1">
    <source>
        <dbReference type="Pfam" id="PF02470"/>
    </source>
</evidence>
<protein>
    <submittedName>
        <fullName evidence="2">Mammalian cell entry protein</fullName>
    </submittedName>
</protein>
<dbReference type="GO" id="GO:0005576">
    <property type="term" value="C:extracellular region"/>
    <property type="evidence" value="ECO:0007669"/>
    <property type="project" value="TreeGrafter"/>
</dbReference>